<comment type="caution">
    <text evidence="2">The sequence shown here is derived from an EMBL/GenBank/DDBJ whole genome shotgun (WGS) entry which is preliminary data.</text>
</comment>
<keyword evidence="3" id="KW-1185">Reference proteome</keyword>
<dbReference type="Proteomes" id="UP001328733">
    <property type="component" value="Unassembled WGS sequence"/>
</dbReference>
<feature type="transmembrane region" description="Helical" evidence="1">
    <location>
        <begin position="136"/>
        <end position="156"/>
    </location>
</feature>
<proteinExistence type="predicted"/>
<protein>
    <submittedName>
        <fullName evidence="2">Uncharacterized protein</fullName>
    </submittedName>
</protein>
<keyword evidence="1" id="KW-0472">Membrane</keyword>
<keyword evidence="1" id="KW-1133">Transmembrane helix</keyword>
<gene>
    <name evidence="2" type="ORF">V0288_12170</name>
</gene>
<name>A0AAW9QXT5_9CHRO</name>
<accession>A0AAW9QXT5</accession>
<organism evidence="2 3">
    <name type="scientific">Pannus brasiliensis CCIBt3594</name>
    <dbReference type="NCBI Taxonomy" id="1427578"/>
    <lineage>
        <taxon>Bacteria</taxon>
        <taxon>Bacillati</taxon>
        <taxon>Cyanobacteriota</taxon>
        <taxon>Cyanophyceae</taxon>
        <taxon>Oscillatoriophycideae</taxon>
        <taxon>Chroococcales</taxon>
        <taxon>Microcystaceae</taxon>
        <taxon>Pannus</taxon>
    </lineage>
</organism>
<dbReference type="AlphaFoldDB" id="A0AAW9QXT5"/>
<keyword evidence="1" id="KW-0812">Transmembrane</keyword>
<feature type="transmembrane region" description="Helical" evidence="1">
    <location>
        <begin position="104"/>
        <end position="124"/>
    </location>
</feature>
<dbReference type="EMBL" id="JBAFSM010000020">
    <property type="protein sequence ID" value="MEG3437874.1"/>
    <property type="molecule type" value="Genomic_DNA"/>
</dbReference>
<evidence type="ECO:0000313" key="3">
    <source>
        <dbReference type="Proteomes" id="UP001328733"/>
    </source>
</evidence>
<reference evidence="2 3" key="1">
    <citation type="submission" date="2024-01" db="EMBL/GenBank/DDBJ databases">
        <title>Genomic insights into the taxonomy and metabolism of the cyanobacterium Pannus brasiliensis CCIBt3594.</title>
        <authorList>
            <person name="Machado M."/>
            <person name="Botero N.B."/>
            <person name="Andreote A.P.D."/>
            <person name="Feitosa A.M.T."/>
            <person name="Popin R."/>
            <person name="Sivonen K."/>
            <person name="Fiore M.F."/>
        </authorList>
    </citation>
    <scope>NUCLEOTIDE SEQUENCE [LARGE SCALE GENOMIC DNA]</scope>
    <source>
        <strain evidence="2 3">CCIBt3594</strain>
    </source>
</reference>
<feature type="transmembrane region" description="Helical" evidence="1">
    <location>
        <begin position="48"/>
        <end position="68"/>
    </location>
</feature>
<evidence type="ECO:0000313" key="2">
    <source>
        <dbReference type="EMBL" id="MEG3437874.1"/>
    </source>
</evidence>
<feature type="transmembrane region" description="Helical" evidence="1">
    <location>
        <begin position="80"/>
        <end position="98"/>
    </location>
</feature>
<dbReference type="RefSeq" id="WP_332865352.1">
    <property type="nucleotide sequence ID" value="NZ_JBAFSM010000020.1"/>
</dbReference>
<evidence type="ECO:0000256" key="1">
    <source>
        <dbReference type="SAM" id="Phobius"/>
    </source>
</evidence>
<sequence>MKKRISGLIPSIFRRSTLYRVSRTGAEIGLFALGLVLMRRASVSPNELFRLSVAIGGIAAVLVSLSPNGERPLWKIANRAFFLPSAGLFLLGWALARWMGLPSILMKAGFVSFLFSATLLLQYIERDLSEEEGIAFLQRAVFLPFPIFLSVLFNGLHLL</sequence>